<dbReference type="Pfam" id="PF01610">
    <property type="entry name" value="DDE_Tnp_ISL3"/>
    <property type="match status" value="1"/>
</dbReference>
<feature type="domain" description="Transposase IS204/IS1001/IS1096/IS1165 DDE" evidence="1">
    <location>
        <begin position="6"/>
        <end position="238"/>
    </location>
</feature>
<accession>A0A089QAQ5</accession>
<dbReference type="AlphaFoldDB" id="A0A089QAQ5"/>
<organism evidence="2 3">
    <name type="scientific">Ligilactobacillus salivarius</name>
    <dbReference type="NCBI Taxonomy" id="1624"/>
    <lineage>
        <taxon>Bacteria</taxon>
        <taxon>Bacillati</taxon>
        <taxon>Bacillota</taxon>
        <taxon>Bacilli</taxon>
        <taxon>Lactobacillales</taxon>
        <taxon>Lactobacillaceae</taxon>
        <taxon>Ligilactobacillus</taxon>
    </lineage>
</organism>
<reference evidence="2 3" key="1">
    <citation type="journal article" date="2014" name="BMC Genomics">
        <title>Unusual genome complexity in Lactobacillus salivarius JCM1046.</title>
        <authorList>
            <person name="Raftis E.J."/>
            <person name="Forde B.M."/>
            <person name="Claesson M.J."/>
            <person name="O'Toole P.W."/>
        </authorList>
    </citation>
    <scope>NUCLEOTIDE SEQUENCE [LARGE SCALE GENOMIC DNA]</scope>
    <source>
        <strain evidence="2 3">JCM1046</strain>
    </source>
</reference>
<dbReference type="InterPro" id="IPR002560">
    <property type="entry name" value="Transposase_DDE"/>
</dbReference>
<dbReference type="InterPro" id="IPR047951">
    <property type="entry name" value="Transpos_ISL3"/>
</dbReference>
<protein>
    <submittedName>
        <fullName evidence="2">Transposase ISLasa4k, ISL3 family</fullName>
    </submittedName>
</protein>
<dbReference type="NCBIfam" id="NF033550">
    <property type="entry name" value="transpos_ISL3"/>
    <property type="match status" value="1"/>
</dbReference>
<evidence type="ECO:0000313" key="2">
    <source>
        <dbReference type="EMBL" id="AIR09815.1"/>
    </source>
</evidence>
<name>A0A089QAQ5_9LACO</name>
<dbReference type="PANTHER" id="PTHR33498">
    <property type="entry name" value="TRANSPOSASE FOR INSERTION SEQUENCE ELEMENT IS1557"/>
    <property type="match status" value="1"/>
</dbReference>
<gene>
    <name evidence="2" type="ORF">LSJ_0044</name>
</gene>
<proteinExistence type="predicted"/>
<dbReference type="Proteomes" id="UP000029488">
    <property type="component" value="Chromosome"/>
</dbReference>
<evidence type="ECO:0000259" key="1">
    <source>
        <dbReference type="Pfam" id="PF01610"/>
    </source>
</evidence>
<dbReference type="PANTHER" id="PTHR33498:SF1">
    <property type="entry name" value="TRANSPOSASE FOR INSERTION SEQUENCE ELEMENT IS1557"/>
    <property type="match status" value="1"/>
</dbReference>
<sequence length="251" mass="29872">MSMCLINAVNHRIIDIIPERNNKFLRNYFIQYSYKARLSVITITVDLYAPYRSLIKELFPNAFIIADKFHVVTQAYTAMNKIRIKVMKEYGAGTHEYRALKRFWKLLLKNQDNVDYHRYYPRINFKYAELSDSEVLDRLFDMSSELKTAYEYYQLLLQMYRKNSCQLLNLLTDTSSWNLPPEMRQALKTIKKHKAEIENSFVLPKLTNGPIEGVNNHIKVIKRIAYGYNNFKHFRLRILISLKNNVIFFST</sequence>
<evidence type="ECO:0000313" key="3">
    <source>
        <dbReference type="Proteomes" id="UP000029488"/>
    </source>
</evidence>
<dbReference type="KEGG" id="lsj:LSJ_0044"/>
<dbReference type="EMBL" id="CP007646">
    <property type="protein sequence ID" value="AIR09815.1"/>
    <property type="molecule type" value="Genomic_DNA"/>
</dbReference>